<comment type="caution">
    <text evidence="1">The sequence shown here is derived from an EMBL/GenBank/DDBJ whole genome shotgun (WGS) entry which is preliminary data.</text>
</comment>
<dbReference type="InterPro" id="IPR013078">
    <property type="entry name" value="His_Pase_superF_clade-1"/>
</dbReference>
<sequence length="190" mass="20893">MTRFWWVRHGPTHQKGMVGWSDVPAFLDDTDALARLDAHLPRAPVVSSDLVRCVTTADAIQNGRPRLPHDAGLRELNFGDWELRTAAEIEAAEGDTIRTFWERPDLNRPPNGESWTDMTGRVGAAVDRLAADADGDLIVVAHFGAILGQVQRALGCPVGEVLGHRIENLSVTRLAFDGARWHAEAINHLP</sequence>
<dbReference type="AlphaFoldDB" id="A0A845M4N6"/>
<dbReference type="CDD" id="cd07067">
    <property type="entry name" value="HP_PGM_like"/>
    <property type="match status" value="1"/>
</dbReference>
<dbReference type="Pfam" id="PF00300">
    <property type="entry name" value="His_Phos_1"/>
    <property type="match status" value="1"/>
</dbReference>
<dbReference type="Proteomes" id="UP000467322">
    <property type="component" value="Unassembled WGS sequence"/>
</dbReference>
<evidence type="ECO:0000313" key="1">
    <source>
        <dbReference type="EMBL" id="MZR12443.1"/>
    </source>
</evidence>
<protein>
    <submittedName>
        <fullName evidence="1">Histidine phosphatase family protein</fullName>
    </submittedName>
</protein>
<dbReference type="RefSeq" id="WP_161350564.1">
    <property type="nucleotide sequence ID" value="NZ_WTUX01000010.1"/>
</dbReference>
<dbReference type="SMART" id="SM00855">
    <property type="entry name" value="PGAM"/>
    <property type="match status" value="1"/>
</dbReference>
<dbReference type="InterPro" id="IPR029033">
    <property type="entry name" value="His_PPase_superfam"/>
</dbReference>
<proteinExistence type="predicted"/>
<gene>
    <name evidence="1" type="ORF">GQE99_05365</name>
</gene>
<dbReference type="EMBL" id="WTUX01000010">
    <property type="protein sequence ID" value="MZR12443.1"/>
    <property type="molecule type" value="Genomic_DNA"/>
</dbReference>
<dbReference type="SUPFAM" id="SSF53254">
    <property type="entry name" value="Phosphoglycerate mutase-like"/>
    <property type="match status" value="1"/>
</dbReference>
<organism evidence="1 2">
    <name type="scientific">Maritimibacter harenae</name>
    <dbReference type="NCBI Taxonomy" id="2606218"/>
    <lineage>
        <taxon>Bacteria</taxon>
        <taxon>Pseudomonadati</taxon>
        <taxon>Pseudomonadota</taxon>
        <taxon>Alphaproteobacteria</taxon>
        <taxon>Rhodobacterales</taxon>
        <taxon>Roseobacteraceae</taxon>
        <taxon>Maritimibacter</taxon>
    </lineage>
</organism>
<accession>A0A845M4N6</accession>
<dbReference type="Gene3D" id="3.40.50.1240">
    <property type="entry name" value="Phosphoglycerate mutase-like"/>
    <property type="match status" value="1"/>
</dbReference>
<evidence type="ECO:0000313" key="2">
    <source>
        <dbReference type="Proteomes" id="UP000467322"/>
    </source>
</evidence>
<name>A0A845M4N6_9RHOB</name>
<keyword evidence="2" id="KW-1185">Reference proteome</keyword>
<reference evidence="1 2" key="1">
    <citation type="submission" date="2019-12" db="EMBL/GenBank/DDBJ databases">
        <title>Maritimibacter sp. nov. sp. isolated from sea sand.</title>
        <authorList>
            <person name="Kim J."/>
            <person name="Jeong S.E."/>
            <person name="Jung H.S."/>
            <person name="Jeon C.O."/>
        </authorList>
    </citation>
    <scope>NUCLEOTIDE SEQUENCE [LARGE SCALE GENOMIC DNA]</scope>
    <source>
        <strain evidence="1 2">DP07</strain>
    </source>
</reference>